<protein>
    <submittedName>
        <fullName evidence="2">Uncharacterized protein</fullName>
    </submittedName>
</protein>
<reference evidence="2" key="1">
    <citation type="journal article" date="2015" name="Nature">
        <title>Complex archaea that bridge the gap between prokaryotes and eukaryotes.</title>
        <authorList>
            <person name="Spang A."/>
            <person name="Saw J.H."/>
            <person name="Jorgensen S.L."/>
            <person name="Zaremba-Niedzwiedzka K."/>
            <person name="Martijn J."/>
            <person name="Lind A.E."/>
            <person name="van Eijk R."/>
            <person name="Schleper C."/>
            <person name="Guy L."/>
            <person name="Ettema T.J."/>
        </authorList>
    </citation>
    <scope>NUCLEOTIDE SEQUENCE</scope>
</reference>
<accession>A0A0F9IIA5</accession>
<dbReference type="AlphaFoldDB" id="A0A0F9IIA5"/>
<feature type="region of interest" description="Disordered" evidence="1">
    <location>
        <begin position="1"/>
        <end position="20"/>
    </location>
</feature>
<name>A0A0F9IIA5_9ZZZZ</name>
<feature type="non-terminal residue" evidence="2">
    <location>
        <position position="20"/>
    </location>
</feature>
<comment type="caution">
    <text evidence="2">The sequence shown here is derived from an EMBL/GenBank/DDBJ whole genome shotgun (WGS) entry which is preliminary data.</text>
</comment>
<dbReference type="EMBL" id="LAZR01019157">
    <property type="protein sequence ID" value="KKL93545.1"/>
    <property type="molecule type" value="Genomic_DNA"/>
</dbReference>
<sequence>MGVQFESPQAYSGCFGECSS</sequence>
<gene>
    <name evidence="2" type="ORF">LCGC14_1873650</name>
</gene>
<organism evidence="2">
    <name type="scientific">marine sediment metagenome</name>
    <dbReference type="NCBI Taxonomy" id="412755"/>
    <lineage>
        <taxon>unclassified sequences</taxon>
        <taxon>metagenomes</taxon>
        <taxon>ecological metagenomes</taxon>
    </lineage>
</organism>
<evidence type="ECO:0000313" key="2">
    <source>
        <dbReference type="EMBL" id="KKL93545.1"/>
    </source>
</evidence>
<feature type="compositionally biased region" description="Polar residues" evidence="1">
    <location>
        <begin position="1"/>
        <end position="10"/>
    </location>
</feature>
<evidence type="ECO:0000256" key="1">
    <source>
        <dbReference type="SAM" id="MobiDB-lite"/>
    </source>
</evidence>
<proteinExistence type="predicted"/>